<protein>
    <submittedName>
        <fullName evidence="1">Uncharacterized protein</fullName>
    </submittedName>
</protein>
<sequence>MILKPTWAYGLELWGSPRNSNIDRIQSFKSKTFRTILDVPWNRADTSVRGATRTGAWRRTRIGRKDMCVLALHQDYALIVIQTRQPFVPGPTPAGVNNNPGPSHPQIRCPLLSGRGRRVLDGKLSPAFPNDGVTKQSTELLRGVPVILSSTYTKVEIVPENML</sequence>
<proteinExistence type="predicted"/>
<evidence type="ECO:0000313" key="2">
    <source>
        <dbReference type="Proteomes" id="UP001558652"/>
    </source>
</evidence>
<gene>
    <name evidence="1" type="ORF">AAG570_002611</name>
</gene>
<dbReference type="AlphaFoldDB" id="A0ABD0Y912"/>
<accession>A0ABD0Y912</accession>
<keyword evidence="2" id="KW-1185">Reference proteome</keyword>
<evidence type="ECO:0000313" key="1">
    <source>
        <dbReference type="EMBL" id="KAL1123534.1"/>
    </source>
</evidence>
<organism evidence="1 2">
    <name type="scientific">Ranatra chinensis</name>
    <dbReference type="NCBI Taxonomy" id="642074"/>
    <lineage>
        <taxon>Eukaryota</taxon>
        <taxon>Metazoa</taxon>
        <taxon>Ecdysozoa</taxon>
        <taxon>Arthropoda</taxon>
        <taxon>Hexapoda</taxon>
        <taxon>Insecta</taxon>
        <taxon>Pterygota</taxon>
        <taxon>Neoptera</taxon>
        <taxon>Paraneoptera</taxon>
        <taxon>Hemiptera</taxon>
        <taxon>Heteroptera</taxon>
        <taxon>Panheteroptera</taxon>
        <taxon>Nepomorpha</taxon>
        <taxon>Nepidae</taxon>
        <taxon>Ranatrinae</taxon>
        <taxon>Ranatra</taxon>
    </lineage>
</organism>
<name>A0ABD0Y912_9HEMI</name>
<dbReference type="EMBL" id="JBFDAA010000012">
    <property type="protein sequence ID" value="KAL1123534.1"/>
    <property type="molecule type" value="Genomic_DNA"/>
</dbReference>
<dbReference type="Proteomes" id="UP001558652">
    <property type="component" value="Unassembled WGS sequence"/>
</dbReference>
<comment type="caution">
    <text evidence="1">The sequence shown here is derived from an EMBL/GenBank/DDBJ whole genome shotgun (WGS) entry which is preliminary data.</text>
</comment>
<reference evidence="1 2" key="1">
    <citation type="submission" date="2024-07" db="EMBL/GenBank/DDBJ databases">
        <title>Chromosome-level genome assembly of the water stick insect Ranatra chinensis (Heteroptera: Nepidae).</title>
        <authorList>
            <person name="Liu X."/>
        </authorList>
    </citation>
    <scope>NUCLEOTIDE SEQUENCE [LARGE SCALE GENOMIC DNA]</scope>
    <source>
        <strain evidence="1">Cailab_2021Rc</strain>
        <tissue evidence="1">Muscle</tissue>
    </source>
</reference>